<evidence type="ECO:0000313" key="3">
    <source>
        <dbReference type="Proteomes" id="UP000184097"/>
    </source>
</evidence>
<dbReference type="EMBL" id="FRDH01000012">
    <property type="protein sequence ID" value="SHN63575.1"/>
    <property type="molecule type" value="Genomic_DNA"/>
</dbReference>
<dbReference type="Pfam" id="PF02645">
    <property type="entry name" value="DegV"/>
    <property type="match status" value="1"/>
</dbReference>
<dbReference type="SUPFAM" id="SSF82549">
    <property type="entry name" value="DAK1/DegV-like"/>
    <property type="match status" value="1"/>
</dbReference>
<dbReference type="Gene3D" id="3.40.50.10170">
    <property type="match status" value="1"/>
</dbReference>
<protein>
    <submittedName>
        <fullName evidence="2">EDD domain protein, DegV family</fullName>
    </submittedName>
</protein>
<dbReference type="Proteomes" id="UP000184097">
    <property type="component" value="Unassembled WGS sequence"/>
</dbReference>
<dbReference type="Gene3D" id="3.30.1180.10">
    <property type="match status" value="1"/>
</dbReference>
<name>A0A1M7SYI2_9FIRM</name>
<dbReference type="GO" id="GO:0008289">
    <property type="term" value="F:lipid binding"/>
    <property type="evidence" value="ECO:0007669"/>
    <property type="project" value="UniProtKB-KW"/>
</dbReference>
<dbReference type="NCBIfam" id="TIGR00762">
    <property type="entry name" value="DegV"/>
    <property type="match status" value="1"/>
</dbReference>
<dbReference type="PANTHER" id="PTHR33434:SF2">
    <property type="entry name" value="FATTY ACID-BINDING PROTEIN TM_1468"/>
    <property type="match status" value="1"/>
</dbReference>
<dbReference type="InterPro" id="IPR050270">
    <property type="entry name" value="DegV_domain_contain"/>
</dbReference>
<organism evidence="2 3">
    <name type="scientific">Butyrivibrio hungatei DSM 14810</name>
    <dbReference type="NCBI Taxonomy" id="1121132"/>
    <lineage>
        <taxon>Bacteria</taxon>
        <taxon>Bacillati</taxon>
        <taxon>Bacillota</taxon>
        <taxon>Clostridia</taxon>
        <taxon>Lachnospirales</taxon>
        <taxon>Lachnospiraceae</taxon>
        <taxon>Butyrivibrio</taxon>
    </lineage>
</organism>
<gene>
    <name evidence="2" type="ORF">SAMN02745247_02678</name>
</gene>
<dbReference type="InterPro" id="IPR043168">
    <property type="entry name" value="DegV_C"/>
</dbReference>
<accession>A0A1M7SYI2</accession>
<evidence type="ECO:0000313" key="2">
    <source>
        <dbReference type="EMBL" id="SHN63575.1"/>
    </source>
</evidence>
<sequence>MGGLSAFCRLLFSMSKIAIITDSNSGVTQSQAEELGIFVVPMPFMINNEEFFEDINLTQEQFYTKLGEDASVSTSQPTPDSLMTLWDKVLKEYDQIIYIPMSSGLSGSCQSAYMIAQEEYEGKVFVVDNQRISVTQRQSALDAKAMADAGYSAEEIVKVLMDTKFESSIYIMLDTLYYLKKGGRITPAAAALGTLLRLKPVLQIQGEKLDAFAKARTSSQGKTIMINAIKADIENRFGGMDAKDFHIACAYTKDLDLANDWKKELEEAFPGFDIHMDPLSLSVACHIGPGALAVTVTKKVHV</sequence>
<dbReference type="AlphaFoldDB" id="A0A1M7SYI2"/>
<dbReference type="PROSITE" id="PS51482">
    <property type="entry name" value="DEGV"/>
    <property type="match status" value="1"/>
</dbReference>
<dbReference type="PANTHER" id="PTHR33434">
    <property type="entry name" value="DEGV DOMAIN-CONTAINING PROTEIN DR_1986-RELATED"/>
    <property type="match status" value="1"/>
</dbReference>
<reference evidence="2 3" key="1">
    <citation type="submission" date="2016-12" db="EMBL/GenBank/DDBJ databases">
        <authorList>
            <person name="Song W.-J."/>
            <person name="Kurnit D.M."/>
        </authorList>
    </citation>
    <scope>NUCLEOTIDE SEQUENCE [LARGE SCALE GENOMIC DNA]</scope>
    <source>
        <strain evidence="2 3">DSM 14810</strain>
    </source>
</reference>
<proteinExistence type="predicted"/>
<evidence type="ECO:0000256" key="1">
    <source>
        <dbReference type="ARBA" id="ARBA00023121"/>
    </source>
</evidence>
<dbReference type="InterPro" id="IPR003797">
    <property type="entry name" value="DegV"/>
</dbReference>
<keyword evidence="1" id="KW-0446">Lipid-binding</keyword>